<dbReference type="EMBL" id="NCVQ01000004">
    <property type="protein sequence ID" value="PWZ31826.1"/>
    <property type="molecule type" value="Genomic_DNA"/>
</dbReference>
<reference evidence="5" key="1">
    <citation type="journal article" date="2018" name="Nat. Genet.">
        <title>Extensive intraspecific gene order and gene structural variations between Mo17 and other maize genomes.</title>
        <authorList>
            <person name="Sun S."/>
            <person name="Zhou Y."/>
            <person name="Chen J."/>
            <person name="Shi J."/>
            <person name="Zhao H."/>
            <person name="Zhao H."/>
            <person name="Song W."/>
            <person name="Zhang M."/>
            <person name="Cui Y."/>
            <person name="Dong X."/>
            <person name="Liu H."/>
            <person name="Ma X."/>
            <person name="Jiao Y."/>
            <person name="Wang B."/>
            <person name="Wei X."/>
            <person name="Stein J.C."/>
            <person name="Glaubitz J.C."/>
            <person name="Lu F."/>
            <person name="Yu G."/>
            <person name="Liang C."/>
            <person name="Fengler K."/>
            <person name="Li B."/>
            <person name="Rafalski A."/>
            <person name="Schnable P.S."/>
            <person name="Ware D.H."/>
            <person name="Buckler E.S."/>
            <person name="Lai J."/>
        </authorList>
    </citation>
    <scope>NUCLEOTIDE SEQUENCE [LARGE SCALE GENOMIC DNA]</scope>
    <source>
        <tissue evidence="5">Seedling</tissue>
    </source>
</reference>
<evidence type="ECO:0000256" key="2">
    <source>
        <dbReference type="ARBA" id="ARBA00022679"/>
    </source>
</evidence>
<comment type="caution">
    <text evidence="5">The sequence shown here is derived from an EMBL/GenBank/DDBJ whole genome shotgun (WGS) entry which is preliminary data.</text>
</comment>
<comment type="similarity">
    <text evidence="1 3">Belongs to the sulfotransferase 1 family.</text>
</comment>
<dbReference type="Pfam" id="PF00685">
    <property type="entry name" value="Sulfotransfer_1"/>
    <property type="match status" value="1"/>
</dbReference>
<evidence type="ECO:0000313" key="5">
    <source>
        <dbReference type="EMBL" id="PWZ31826.1"/>
    </source>
</evidence>
<gene>
    <name evidence="5" type="primary">SOT8_2</name>
    <name evidence="5" type="ORF">Zm00014a_040745</name>
</gene>
<dbReference type="InterPro" id="IPR027417">
    <property type="entry name" value="P-loop_NTPase"/>
</dbReference>
<sequence>DLLIVGLPDGDGPIGHFKLSKLVLQKDIKAAAASNWMMASRQSGNNAQEAASPLASPPHSNIASIIPSLPLETRCPPFPLRRYANFWVPEVILKADVPGIHSCFKPRPTDVFVASFPKSGTTWLKALAFATLKRSTHPPLDGDHPLRRCNPHDCVRFLDANFNQQKDELEALPSPRVLATHLPYSLLPGSITGDRERSGCRIVYVCREPKDALVSAWLFTRKAASALGADARSFTIQEALELFCDGRCMCGPQWEHVLQYWEESVRRPDRVLFLRYEEMLIDPEAHVRKLAKFMGCGFSEEEEEHGVVSAIVELCSLGKMRDMEVNRNGSNMLGVKNESYFRKGVAGDWSNHMTPDMAQRLDKVVEDALQGTGFSFTSKA</sequence>
<feature type="domain" description="Sulfotransferase" evidence="4">
    <location>
        <begin position="108"/>
        <end position="373"/>
    </location>
</feature>
<keyword evidence="2 3" id="KW-0808">Transferase</keyword>
<dbReference type="Proteomes" id="UP000251960">
    <property type="component" value="Chromosome 3"/>
</dbReference>
<organism evidence="5">
    <name type="scientific">Zea mays</name>
    <name type="common">Maize</name>
    <dbReference type="NCBI Taxonomy" id="4577"/>
    <lineage>
        <taxon>Eukaryota</taxon>
        <taxon>Viridiplantae</taxon>
        <taxon>Streptophyta</taxon>
        <taxon>Embryophyta</taxon>
        <taxon>Tracheophyta</taxon>
        <taxon>Spermatophyta</taxon>
        <taxon>Magnoliopsida</taxon>
        <taxon>Liliopsida</taxon>
        <taxon>Poales</taxon>
        <taxon>Poaceae</taxon>
        <taxon>PACMAD clade</taxon>
        <taxon>Panicoideae</taxon>
        <taxon>Andropogonodae</taxon>
        <taxon>Andropogoneae</taxon>
        <taxon>Tripsacinae</taxon>
        <taxon>Zea</taxon>
    </lineage>
</organism>
<dbReference type="AlphaFoldDB" id="A0A3L6FF19"/>
<accession>A0A3L6FF19</accession>
<dbReference type="SUPFAM" id="SSF52540">
    <property type="entry name" value="P-loop containing nucleoside triphosphate hydrolases"/>
    <property type="match status" value="1"/>
</dbReference>
<dbReference type="InterPro" id="IPR000863">
    <property type="entry name" value="Sulfotransferase_dom"/>
</dbReference>
<dbReference type="Gene3D" id="3.40.50.300">
    <property type="entry name" value="P-loop containing nucleotide triphosphate hydrolases"/>
    <property type="match status" value="1"/>
</dbReference>
<proteinExistence type="inferred from homology"/>
<evidence type="ECO:0000259" key="4">
    <source>
        <dbReference type="Pfam" id="PF00685"/>
    </source>
</evidence>
<dbReference type="ExpressionAtlas" id="A0A3L6FF19">
    <property type="expression patterns" value="baseline and differential"/>
</dbReference>
<feature type="non-terminal residue" evidence="5">
    <location>
        <position position="1"/>
    </location>
</feature>
<evidence type="ECO:0000256" key="3">
    <source>
        <dbReference type="RuleBase" id="RU361155"/>
    </source>
</evidence>
<dbReference type="GO" id="GO:0008146">
    <property type="term" value="F:sulfotransferase activity"/>
    <property type="evidence" value="ECO:0007669"/>
    <property type="project" value="InterPro"/>
</dbReference>
<dbReference type="EC" id="2.8.2.-" evidence="3"/>
<dbReference type="PANTHER" id="PTHR11783">
    <property type="entry name" value="SULFOTRANSFERASE SULT"/>
    <property type="match status" value="1"/>
</dbReference>
<evidence type="ECO:0000256" key="1">
    <source>
        <dbReference type="ARBA" id="ARBA00005771"/>
    </source>
</evidence>
<protein>
    <recommendedName>
        <fullName evidence="3">Sulfotransferase</fullName>
        <ecNumber evidence="3">2.8.2.-</ecNumber>
    </recommendedName>
</protein>
<name>A0A3L6FF19_MAIZE</name>